<sequence length="201" mass="22147">MSSQSERTRCGRRDLVASYALAVLDSSDAELMAAHLAVCPECQQEYHAVGGLTDALSGWRVQELPLPTPLWERLLERIAHVPQKKMSASAASAVTSSVAQGWQEPLWNEVAPGITCKLLSMDAEKDRVSMLVRLAAGISYPPHSHAGLEELYLLEGELWIEDRKLQPGDYNRAEAGTSDQRVWSESGCMCLLITSPLDELR</sequence>
<dbReference type="SUPFAM" id="SSF51182">
    <property type="entry name" value="RmlC-like cupins"/>
    <property type="match status" value="1"/>
</dbReference>
<dbReference type="AlphaFoldDB" id="A0A829YBP1"/>
<keyword evidence="3" id="KW-1185">Reference proteome</keyword>
<name>A0A829YBP1_9GAMM</name>
<feature type="domain" description="ChrR-like cupin" evidence="1">
    <location>
        <begin position="106"/>
        <end position="197"/>
    </location>
</feature>
<accession>A0A829YBP1</accession>
<dbReference type="InterPro" id="IPR011051">
    <property type="entry name" value="RmlC_Cupin_sf"/>
</dbReference>
<dbReference type="RefSeq" id="WP_161812351.1">
    <property type="nucleotide sequence ID" value="NZ_BLJN01000002.1"/>
</dbReference>
<proteinExistence type="predicted"/>
<organism evidence="2 3">
    <name type="scientific">Steroidobacter agaridevorans</name>
    <dbReference type="NCBI Taxonomy" id="2695856"/>
    <lineage>
        <taxon>Bacteria</taxon>
        <taxon>Pseudomonadati</taxon>
        <taxon>Pseudomonadota</taxon>
        <taxon>Gammaproteobacteria</taxon>
        <taxon>Steroidobacterales</taxon>
        <taxon>Steroidobacteraceae</taxon>
        <taxon>Steroidobacter</taxon>
    </lineage>
</organism>
<reference evidence="3" key="1">
    <citation type="submission" date="2020-01" db="EMBL/GenBank/DDBJ databases">
        <title>'Steroidobacter agaridevorans' sp. nov., agar-degrading bacteria isolated from rhizosphere soils.</title>
        <authorList>
            <person name="Ikenaga M."/>
            <person name="Kataoka M."/>
            <person name="Murouchi A."/>
            <person name="Katsuragi S."/>
            <person name="Sakai M."/>
        </authorList>
    </citation>
    <scope>NUCLEOTIDE SEQUENCE [LARGE SCALE GENOMIC DNA]</scope>
    <source>
        <strain evidence="3">YU21-B</strain>
    </source>
</reference>
<dbReference type="InterPro" id="IPR025979">
    <property type="entry name" value="ChrR-like_cupin_dom"/>
</dbReference>
<dbReference type="Gene3D" id="2.60.120.10">
    <property type="entry name" value="Jelly Rolls"/>
    <property type="match status" value="1"/>
</dbReference>
<dbReference type="InterPro" id="IPR041916">
    <property type="entry name" value="Anti_sigma_zinc_sf"/>
</dbReference>
<protein>
    <recommendedName>
        <fullName evidence="1">ChrR-like cupin domain-containing protein</fullName>
    </recommendedName>
</protein>
<evidence type="ECO:0000259" key="1">
    <source>
        <dbReference type="Pfam" id="PF12973"/>
    </source>
</evidence>
<evidence type="ECO:0000313" key="2">
    <source>
        <dbReference type="EMBL" id="GFE80699.1"/>
    </source>
</evidence>
<comment type="caution">
    <text evidence="2">The sequence shown here is derived from an EMBL/GenBank/DDBJ whole genome shotgun (WGS) entry which is preliminary data.</text>
</comment>
<dbReference type="Gene3D" id="1.10.10.1320">
    <property type="entry name" value="Anti-sigma factor, zinc-finger domain"/>
    <property type="match status" value="1"/>
</dbReference>
<dbReference type="Proteomes" id="UP000445000">
    <property type="component" value="Unassembled WGS sequence"/>
</dbReference>
<evidence type="ECO:0000313" key="3">
    <source>
        <dbReference type="Proteomes" id="UP000445000"/>
    </source>
</evidence>
<dbReference type="InterPro" id="IPR014710">
    <property type="entry name" value="RmlC-like_jellyroll"/>
</dbReference>
<dbReference type="EMBL" id="BLJN01000002">
    <property type="protein sequence ID" value="GFE80699.1"/>
    <property type="molecule type" value="Genomic_DNA"/>
</dbReference>
<gene>
    <name evidence="2" type="ORF">GCM10011487_26990</name>
</gene>
<dbReference type="Pfam" id="PF12973">
    <property type="entry name" value="Cupin_7"/>
    <property type="match status" value="1"/>
</dbReference>